<name>A0AAX4L1V6_9CREN</name>
<dbReference type="EMBL" id="CP146016">
    <property type="protein sequence ID" value="WWQ60802.1"/>
    <property type="molecule type" value="Genomic_DNA"/>
</dbReference>
<proteinExistence type="predicted"/>
<sequence length="307" mass="33813">MISIFSLVPSAIIINSQTTSSSWISSIQIYDVTTASKVINTSELIAGDTYNVTLDISVPFSNPSNLFYISLNPVLQRYGAQFWYILTPTYQGYNATNFKPTSYTVSFTQYTGTLVVSVVFTIPSNLTEIGELNGIVLQKPQQINIVSITVGESTVGQYTPTIVSQEILEYNQLYSKALTLIQTGQISSQYKALVQSILNNASALYSQGLVSQAISELEVINPSYFPSPPSYTITYAVIGVAVVLAIVAVFGFIMYTRAKGNYDELDRKTKDIIKELSSMKVVAARYDKNLAEEIEKLINSLSKGRSR</sequence>
<organism evidence="2 3">
    <name type="scientific">Sulfolobus tengchongensis</name>
    <dbReference type="NCBI Taxonomy" id="207809"/>
    <lineage>
        <taxon>Archaea</taxon>
        <taxon>Thermoproteota</taxon>
        <taxon>Thermoprotei</taxon>
        <taxon>Sulfolobales</taxon>
        <taxon>Sulfolobaceae</taxon>
        <taxon>Sulfolobus</taxon>
    </lineage>
</organism>
<protein>
    <submittedName>
        <fullName evidence="2">Uncharacterized protein</fullName>
    </submittedName>
</protein>
<keyword evidence="1" id="KW-1133">Transmembrane helix</keyword>
<keyword evidence="1" id="KW-0472">Membrane</keyword>
<keyword evidence="1" id="KW-0812">Transmembrane</keyword>
<feature type="transmembrane region" description="Helical" evidence="1">
    <location>
        <begin position="233"/>
        <end position="255"/>
    </location>
</feature>
<reference evidence="2 3" key="1">
    <citation type="submission" date="2024-02" db="EMBL/GenBank/DDBJ databases">
        <title>STSV induces naive adaptation in Sulfolobus.</title>
        <authorList>
            <person name="Xiang X."/>
            <person name="Song M."/>
        </authorList>
    </citation>
    <scope>NUCLEOTIDE SEQUENCE [LARGE SCALE GENOMIC DNA]</scope>
    <source>
        <strain evidence="2 3">RT2</strain>
    </source>
</reference>
<dbReference type="GeneID" id="89335426"/>
<keyword evidence="3" id="KW-1185">Reference proteome</keyword>
<dbReference type="Proteomes" id="UP001432202">
    <property type="component" value="Chromosome"/>
</dbReference>
<evidence type="ECO:0000313" key="3">
    <source>
        <dbReference type="Proteomes" id="UP001432202"/>
    </source>
</evidence>
<dbReference type="RefSeq" id="WP_338602148.1">
    <property type="nucleotide sequence ID" value="NZ_CP146016.1"/>
</dbReference>
<dbReference type="AlphaFoldDB" id="A0AAX4L1V6"/>
<evidence type="ECO:0000313" key="2">
    <source>
        <dbReference type="EMBL" id="WWQ60802.1"/>
    </source>
</evidence>
<evidence type="ECO:0000256" key="1">
    <source>
        <dbReference type="SAM" id="Phobius"/>
    </source>
</evidence>
<accession>A0AAX4L1V6</accession>
<gene>
    <name evidence="2" type="ORF">V6M85_01615</name>
</gene>